<name>A0A2U1PHD2_ARTAN</name>
<keyword evidence="5" id="KW-1185">Reference proteome</keyword>
<protein>
    <submittedName>
        <fullName evidence="4">RNA-directed DNA polymerase, eukaryota</fullName>
    </submittedName>
</protein>
<dbReference type="EMBL" id="PKPP01001151">
    <property type="protein sequence ID" value="PWA85175.1"/>
    <property type="molecule type" value="Genomic_DNA"/>
</dbReference>
<dbReference type="PANTHER" id="PTHR33710:SF64">
    <property type="entry name" value="ENDONUCLEASE_EXONUCLEASE_PHOSPHATASE DOMAIN-CONTAINING PROTEIN"/>
    <property type="match status" value="1"/>
</dbReference>
<dbReference type="CDD" id="cd00590">
    <property type="entry name" value="RRM_SF"/>
    <property type="match status" value="1"/>
</dbReference>
<feature type="region of interest" description="Disordered" evidence="2">
    <location>
        <begin position="424"/>
        <end position="456"/>
    </location>
</feature>
<dbReference type="InterPro" id="IPR035979">
    <property type="entry name" value="RBD_domain_sf"/>
</dbReference>
<dbReference type="SMART" id="SM00360">
    <property type="entry name" value="RRM"/>
    <property type="match status" value="1"/>
</dbReference>
<dbReference type="InterPro" id="IPR000504">
    <property type="entry name" value="RRM_dom"/>
</dbReference>
<feature type="domain" description="RRM" evidence="3">
    <location>
        <begin position="37"/>
        <end position="114"/>
    </location>
</feature>
<dbReference type="SUPFAM" id="SSF56219">
    <property type="entry name" value="DNase I-like"/>
    <property type="match status" value="1"/>
</dbReference>
<dbReference type="AlphaFoldDB" id="A0A2U1PHD2"/>
<keyword evidence="1" id="KW-0694">RNA-binding</keyword>
<dbReference type="Pfam" id="PF00076">
    <property type="entry name" value="RRM_1"/>
    <property type="match status" value="1"/>
</dbReference>
<feature type="region of interest" description="Disordered" evidence="2">
    <location>
        <begin position="516"/>
        <end position="541"/>
    </location>
</feature>
<feature type="compositionally biased region" description="Basic and acidic residues" evidence="2">
    <location>
        <begin position="436"/>
        <end position="445"/>
    </location>
</feature>
<gene>
    <name evidence="4" type="ORF">CTI12_AA150620</name>
</gene>
<dbReference type="SUPFAM" id="SSF54928">
    <property type="entry name" value="RNA-binding domain, RBD"/>
    <property type="match status" value="1"/>
</dbReference>
<accession>A0A2U1PHD2</accession>
<dbReference type="Gene3D" id="3.30.70.330">
    <property type="match status" value="1"/>
</dbReference>
<dbReference type="InterPro" id="IPR012677">
    <property type="entry name" value="Nucleotide-bd_a/b_plait_sf"/>
</dbReference>
<proteinExistence type="predicted"/>
<reference evidence="4 5" key="1">
    <citation type="journal article" date="2018" name="Mol. Plant">
        <title>The genome of Artemisia annua provides insight into the evolution of Asteraceae family and artemisinin biosynthesis.</title>
        <authorList>
            <person name="Shen Q."/>
            <person name="Zhang L."/>
            <person name="Liao Z."/>
            <person name="Wang S."/>
            <person name="Yan T."/>
            <person name="Shi P."/>
            <person name="Liu M."/>
            <person name="Fu X."/>
            <person name="Pan Q."/>
            <person name="Wang Y."/>
            <person name="Lv Z."/>
            <person name="Lu X."/>
            <person name="Zhang F."/>
            <person name="Jiang W."/>
            <person name="Ma Y."/>
            <person name="Chen M."/>
            <person name="Hao X."/>
            <person name="Li L."/>
            <person name="Tang Y."/>
            <person name="Lv G."/>
            <person name="Zhou Y."/>
            <person name="Sun X."/>
            <person name="Brodelius P.E."/>
            <person name="Rose J.K.C."/>
            <person name="Tang K."/>
        </authorList>
    </citation>
    <scope>NUCLEOTIDE SEQUENCE [LARGE SCALE GENOMIC DNA]</scope>
    <source>
        <strain evidence="5">cv. Huhao1</strain>
        <tissue evidence="4">Leaf</tissue>
    </source>
</reference>
<dbReference type="Proteomes" id="UP000245207">
    <property type="component" value="Unassembled WGS sequence"/>
</dbReference>
<keyword evidence="4" id="KW-0695">RNA-directed DNA polymerase</keyword>
<dbReference type="STRING" id="35608.A0A2U1PHD2"/>
<dbReference type="InterPro" id="IPR005135">
    <property type="entry name" value="Endo/exonuclease/phosphatase"/>
</dbReference>
<evidence type="ECO:0000256" key="2">
    <source>
        <dbReference type="SAM" id="MobiDB-lite"/>
    </source>
</evidence>
<dbReference type="GO" id="GO:0003964">
    <property type="term" value="F:RNA-directed DNA polymerase activity"/>
    <property type="evidence" value="ECO:0007669"/>
    <property type="project" value="UniProtKB-KW"/>
</dbReference>
<feature type="region of interest" description="Disordered" evidence="2">
    <location>
        <begin position="393"/>
        <end position="412"/>
    </location>
</feature>
<organism evidence="4 5">
    <name type="scientific">Artemisia annua</name>
    <name type="common">Sweet wormwood</name>
    <dbReference type="NCBI Taxonomy" id="35608"/>
    <lineage>
        <taxon>Eukaryota</taxon>
        <taxon>Viridiplantae</taxon>
        <taxon>Streptophyta</taxon>
        <taxon>Embryophyta</taxon>
        <taxon>Tracheophyta</taxon>
        <taxon>Spermatophyta</taxon>
        <taxon>Magnoliopsida</taxon>
        <taxon>eudicotyledons</taxon>
        <taxon>Gunneridae</taxon>
        <taxon>Pentapetalae</taxon>
        <taxon>asterids</taxon>
        <taxon>campanulids</taxon>
        <taxon>Asterales</taxon>
        <taxon>Asteraceae</taxon>
        <taxon>Asteroideae</taxon>
        <taxon>Anthemideae</taxon>
        <taxon>Artemisiinae</taxon>
        <taxon>Artemisia</taxon>
    </lineage>
</organism>
<dbReference type="GO" id="GO:0003723">
    <property type="term" value="F:RNA binding"/>
    <property type="evidence" value="ECO:0007669"/>
    <property type="project" value="UniProtKB-UniRule"/>
</dbReference>
<evidence type="ECO:0000313" key="4">
    <source>
        <dbReference type="EMBL" id="PWA85175.1"/>
    </source>
</evidence>
<keyword evidence="4" id="KW-0808">Transferase</keyword>
<dbReference type="PROSITE" id="PS50102">
    <property type="entry name" value="RRM"/>
    <property type="match status" value="1"/>
</dbReference>
<dbReference type="Pfam" id="PF03372">
    <property type="entry name" value="Exo_endo_phos"/>
    <property type="match status" value="1"/>
</dbReference>
<evidence type="ECO:0000259" key="3">
    <source>
        <dbReference type="PROSITE" id="PS50102"/>
    </source>
</evidence>
<evidence type="ECO:0000256" key="1">
    <source>
        <dbReference type="PROSITE-ProRule" id="PRU00176"/>
    </source>
</evidence>
<comment type="caution">
    <text evidence="4">The sequence shown here is derived from an EMBL/GenBank/DDBJ whole genome shotgun (WGS) entry which is preliminary data.</text>
</comment>
<dbReference type="InterPro" id="IPR036691">
    <property type="entry name" value="Endo/exonu/phosph_ase_sf"/>
</dbReference>
<dbReference type="OrthoDB" id="689641at2759"/>
<dbReference type="Gene3D" id="3.60.10.10">
    <property type="entry name" value="Endonuclease/exonuclease/phosphatase"/>
    <property type="match status" value="1"/>
</dbReference>
<sequence>MSECEEGWVTVRRSKKTTKSDNNVRKSNMEAVENMAVSYYFTDIPETWKEIDLWKLFLRYGCVVDVYIAKKKSLEGKSFGFVRFIKVQDANKLEKHLNSIQSGDVKIRVNLAKFARKKPMVYPEFEKVDSKKGEPRYYTGVMDKTRSFANVVKRDRCSMAEERKLVGESQKMRNSEENVQASKVERKHIEISSGLTNNDWLNRALVGDLLSHEFMENVAVICEEEGLNAVSVKYIGGMKVLMIFETEKEANDVLSSGHQSVSRWINNIQRWDSNCETGQRLAWIYIQGLPLSVWCSTAYSKIASLWGKVIVPEECPIDSPQLVFGKVCFLTSQRPWINEVVDVSIDGKVCEIHVFEARDIPWRNKKLDMKSDSYSESESDFFAGLQKGGFSDSVSIGEDDSDDDSTSPQMGFRNHEDILENKEGDEQSTQFSVSKCDQKSSDTIKEGSMGPNSNFKAHGPILENVLLSHDVGPVTKDDNGLFMGTESLPMNEKVNRFNKEKPTKYKKVYSRHLKKKKLNETSKSSRMPSISELGVSDSESNPKRIHLRNQNLPLVAEDYDDSGSKEVSEEVNQTLVVGNSIGFSMKDASKEKASYAGDGFIVILGNWVGIDEDLVVVKVYAPQNPSEKQKLWDTLKIIRRNTIGHWLCFGDFNAIKDVSECKGMSLNPAISRAFDQFIFDAELIEVPLGGRNFTRITRDGKKMSRLDLVLVSPDILDFWPKIHVTALPRRYLDHSPLLLETNSEDFGPTPFKFYNVWLQHDSLDQIVVSTWNKASDHPRLDVSFCRKLKTLKVALKDWSRKLKESLHSEKSTLVRQLEDLDMKADRELLTESDFNTKNEELQQLNIPFKSFFSRKIGKGDSVFFWTDEWIGDLNLANMFPRLYALEIDKDCSLSERLIRLVKLSLGVGIGDGL</sequence>
<evidence type="ECO:0000313" key="5">
    <source>
        <dbReference type="Proteomes" id="UP000245207"/>
    </source>
</evidence>
<dbReference type="PANTHER" id="PTHR33710">
    <property type="entry name" value="BNAC02G09200D PROTEIN"/>
    <property type="match status" value="1"/>
</dbReference>
<keyword evidence="4" id="KW-0548">Nucleotidyltransferase</keyword>